<accession>O58937</accession>
<keyword evidence="2" id="KW-1185">Reference proteome</keyword>
<dbReference type="EnsemblBacteria" id="BAA30348">
    <property type="protein sequence ID" value="BAA30348"/>
    <property type="gene ID" value="BAA30348"/>
</dbReference>
<evidence type="ECO:0000313" key="1">
    <source>
        <dbReference type="EMBL" id="BAA30348.1"/>
    </source>
</evidence>
<dbReference type="AlphaFoldDB" id="O58937"/>
<name>O58937_PYRHO</name>
<dbReference type="Proteomes" id="UP000000752">
    <property type="component" value="Chromosome"/>
</dbReference>
<organism evidence="1 2">
    <name type="scientific">Pyrococcus horikoshii (strain ATCC 700860 / DSM 12428 / JCM 9974 / NBRC 100139 / OT-3)</name>
    <dbReference type="NCBI Taxonomy" id="70601"/>
    <lineage>
        <taxon>Archaea</taxon>
        <taxon>Methanobacteriati</taxon>
        <taxon>Methanobacteriota</taxon>
        <taxon>Thermococci</taxon>
        <taxon>Thermococcales</taxon>
        <taxon>Thermococcaceae</taxon>
        <taxon>Pyrococcus</taxon>
    </lineage>
</organism>
<gene>
    <name evidence="1" type="ordered locus">PH1247</name>
</gene>
<reference evidence="1 2" key="1">
    <citation type="journal article" date="1998" name="DNA Res.">
        <title>Complete sequence and gene organization of the genome of a hyper-thermophilic archaebacterium, Pyrococcus horikoshii OT3.</title>
        <authorList>
            <person name="Kawarabayasi Y."/>
            <person name="Sawada M."/>
            <person name="Horikawa H."/>
            <person name="Haikawa Y."/>
            <person name="Hino Y."/>
            <person name="Yamamoto S."/>
            <person name="Sekine M."/>
            <person name="Baba S."/>
            <person name="Kosugi H."/>
            <person name="Hosoyama A."/>
            <person name="Nagai Y."/>
            <person name="Sakai M."/>
            <person name="Ogura K."/>
            <person name="Otuka R."/>
            <person name="Nakazawa H."/>
            <person name="Takamiya M."/>
            <person name="Ohfuku Y."/>
            <person name="Funahashi T."/>
            <person name="Tanaka T."/>
            <person name="Kudoh Y."/>
            <person name="Yamazaki J."/>
            <person name="Kushida N."/>
            <person name="Oguchi A."/>
            <person name="Aoki K."/>
            <person name="Nakamura Y."/>
            <person name="Robb T.F."/>
            <person name="Horikoshi K."/>
            <person name="Masuchi Y."/>
            <person name="Shizuya H."/>
            <person name="Kikuchi H."/>
        </authorList>
    </citation>
    <scope>NUCLEOTIDE SEQUENCE [LARGE SCALE GENOMIC DNA]</scope>
    <source>
        <strain evidence="2">ATCC 700860 / DSM 12428 / JCM 9974 / NBRC 100139 / OT-3</strain>
    </source>
</reference>
<sequence>MTFAPLSLSFEYTSMEVFTVLHAINIGLGPGNSSESKVLISPSITFTLCLVNLSASSGGVLSSFGFKIDFISSSRNFGKVAVITRAFALFSFSSSNMANIIPKIFDS</sequence>
<dbReference type="PIR" id="B71069">
    <property type="entry name" value="B71069"/>
</dbReference>
<evidence type="ECO:0000313" key="2">
    <source>
        <dbReference type="Proteomes" id="UP000000752"/>
    </source>
</evidence>
<dbReference type="EMBL" id="BA000001">
    <property type="protein sequence ID" value="BAA30348.1"/>
    <property type="molecule type" value="Genomic_DNA"/>
</dbReference>
<dbReference type="KEGG" id="pho:PH1247"/>
<protein>
    <submittedName>
        <fullName evidence="1">Uncharacterized protein</fullName>
    </submittedName>
</protein>
<proteinExistence type="predicted"/>